<proteinExistence type="predicted"/>
<dbReference type="OrthoDB" id="4160429at2759"/>
<evidence type="ECO:0008006" key="3">
    <source>
        <dbReference type="Google" id="ProtNLM"/>
    </source>
</evidence>
<gene>
    <name evidence="1" type="ORF">G647_08573</name>
</gene>
<protein>
    <recommendedName>
        <fullName evidence="3">MAM domain-containing protein</fullName>
    </recommendedName>
</protein>
<dbReference type="HOGENOM" id="CLU_1481821_0_0_1"/>
<evidence type="ECO:0000313" key="1">
    <source>
        <dbReference type="EMBL" id="ETI20536.1"/>
    </source>
</evidence>
<accession>V9D1N0</accession>
<reference evidence="1 2" key="1">
    <citation type="submission" date="2013-03" db="EMBL/GenBank/DDBJ databases">
        <title>The Genome Sequence of Cladophialophora carrionii CBS 160.54.</title>
        <authorList>
            <consortium name="The Broad Institute Genomics Platform"/>
            <person name="Cuomo C."/>
            <person name="de Hoog S."/>
            <person name="Gorbushina A."/>
            <person name="Walker B."/>
            <person name="Young S.K."/>
            <person name="Zeng Q."/>
            <person name="Gargeya S."/>
            <person name="Fitzgerald M."/>
            <person name="Haas B."/>
            <person name="Abouelleil A."/>
            <person name="Allen A.W."/>
            <person name="Alvarado L."/>
            <person name="Arachchi H.M."/>
            <person name="Berlin A.M."/>
            <person name="Chapman S.B."/>
            <person name="Gainer-Dewar J."/>
            <person name="Goldberg J."/>
            <person name="Griggs A."/>
            <person name="Gujja S."/>
            <person name="Hansen M."/>
            <person name="Howarth C."/>
            <person name="Imamovic A."/>
            <person name="Ireland A."/>
            <person name="Larimer J."/>
            <person name="McCowan C."/>
            <person name="Murphy C."/>
            <person name="Pearson M."/>
            <person name="Poon T.W."/>
            <person name="Priest M."/>
            <person name="Roberts A."/>
            <person name="Saif S."/>
            <person name="Shea T."/>
            <person name="Sisk P."/>
            <person name="Sykes S."/>
            <person name="Wortman J."/>
            <person name="Nusbaum C."/>
            <person name="Birren B."/>
        </authorList>
    </citation>
    <scope>NUCLEOTIDE SEQUENCE [LARGE SCALE GENOMIC DNA]</scope>
    <source>
        <strain evidence="1 2">CBS 160.54</strain>
    </source>
</reference>
<dbReference type="Proteomes" id="UP000030678">
    <property type="component" value="Unassembled WGS sequence"/>
</dbReference>
<dbReference type="RefSeq" id="XP_008731104.1">
    <property type="nucleotide sequence ID" value="XM_008732882.1"/>
</dbReference>
<sequence>MVEVVTDGGFEAAPNDDTLTTDITSGAWTVTGSAYFDFNGGPDGYQTPNGQKFVVFSGTNEVLPSVSQDITGLVAGELYSLNFDYSISYSSASNNGGASPCYLSFFLDGEGEPQLIGYLGPAQPAWASIWNVGFIPPCSDSTLVFSWDCSGLPDGTRIDFAIDNISLTGSKCGPAQPTITIP</sequence>
<name>V9D1N0_9EURO</name>
<evidence type="ECO:0000313" key="2">
    <source>
        <dbReference type="Proteomes" id="UP000030678"/>
    </source>
</evidence>
<dbReference type="EMBL" id="KB822708">
    <property type="protein sequence ID" value="ETI20536.1"/>
    <property type="molecule type" value="Genomic_DNA"/>
</dbReference>
<dbReference type="AlphaFoldDB" id="V9D1N0"/>
<dbReference type="GeneID" id="19987066"/>
<dbReference type="VEuPathDB" id="FungiDB:G647_08573"/>
<organism evidence="1 2">
    <name type="scientific">Cladophialophora carrionii CBS 160.54</name>
    <dbReference type="NCBI Taxonomy" id="1279043"/>
    <lineage>
        <taxon>Eukaryota</taxon>
        <taxon>Fungi</taxon>
        <taxon>Dikarya</taxon>
        <taxon>Ascomycota</taxon>
        <taxon>Pezizomycotina</taxon>
        <taxon>Eurotiomycetes</taxon>
        <taxon>Chaetothyriomycetidae</taxon>
        <taxon>Chaetothyriales</taxon>
        <taxon>Herpotrichiellaceae</taxon>
        <taxon>Cladophialophora</taxon>
    </lineage>
</organism>